<comment type="caution">
    <text evidence="1">The sequence shown here is derived from an EMBL/GenBank/DDBJ whole genome shotgun (WGS) entry which is preliminary data.</text>
</comment>
<dbReference type="EMBL" id="JBDKXB010000024">
    <property type="protein sequence ID" value="MEY6433568.1"/>
    <property type="molecule type" value="Genomic_DNA"/>
</dbReference>
<sequence length="69" mass="7495">MHVNLRGIDRSAVFFDEADRQRFLAWLGAAAAQESVAGHAYATVTPEKPGDYLFYLCRAAGKVMGMASS</sequence>
<proteinExistence type="predicted"/>
<dbReference type="Proteomes" id="UP001564408">
    <property type="component" value="Unassembled WGS sequence"/>
</dbReference>
<name>A0ABV4BJB3_9GAMM</name>
<keyword evidence="2" id="KW-1185">Reference proteome</keyword>
<evidence type="ECO:0000313" key="2">
    <source>
        <dbReference type="Proteomes" id="UP001564408"/>
    </source>
</evidence>
<evidence type="ECO:0000313" key="1">
    <source>
        <dbReference type="EMBL" id="MEY6433568.1"/>
    </source>
</evidence>
<dbReference type="RefSeq" id="WP_369667954.1">
    <property type="nucleotide sequence ID" value="NZ_JBDKXB010000024.1"/>
</dbReference>
<gene>
    <name evidence="1" type="ORF">ABC977_14265</name>
</gene>
<reference evidence="1 2" key="1">
    <citation type="submission" date="2024-05" db="EMBL/GenBank/DDBJ databases">
        <title>Genome Sequence and Characterization of the New Strain Purple Sulfur Bacterium of Genus Thioalkalicoccus.</title>
        <authorList>
            <person name="Bryantseva I.A."/>
            <person name="Kyndt J.A."/>
            <person name="Imhoff J.F."/>
        </authorList>
    </citation>
    <scope>NUCLEOTIDE SEQUENCE [LARGE SCALE GENOMIC DNA]</scope>
    <source>
        <strain evidence="1 2">Um2</strain>
    </source>
</reference>
<protein>
    <submittedName>
        <fullName evidence="1">Uncharacterized protein</fullName>
    </submittedName>
</protein>
<accession>A0ABV4BJB3</accession>
<organism evidence="1 2">
    <name type="scientific">Thioalkalicoccus limnaeus</name>
    <dbReference type="NCBI Taxonomy" id="120681"/>
    <lineage>
        <taxon>Bacteria</taxon>
        <taxon>Pseudomonadati</taxon>
        <taxon>Pseudomonadota</taxon>
        <taxon>Gammaproteobacteria</taxon>
        <taxon>Chromatiales</taxon>
        <taxon>Chromatiaceae</taxon>
        <taxon>Thioalkalicoccus</taxon>
    </lineage>
</organism>